<dbReference type="AlphaFoldDB" id="A0A1I6CZP6"/>
<accession>A0A1I6CZP6</accession>
<name>A0A1I6CZP6_9FIRM</name>
<keyword evidence="3" id="KW-1185">Reference proteome</keyword>
<gene>
    <name evidence="2" type="ORF">SAMN05660706_103127</name>
</gene>
<reference evidence="3" key="1">
    <citation type="submission" date="2016-10" db="EMBL/GenBank/DDBJ databases">
        <authorList>
            <person name="Varghese N."/>
            <person name="Submissions S."/>
        </authorList>
    </citation>
    <scope>NUCLEOTIDE SEQUENCE [LARGE SCALE GENOMIC DNA]</scope>
    <source>
        <strain evidence="3">DSM 3669</strain>
    </source>
</reference>
<dbReference type="RefSeq" id="WP_165608151.1">
    <property type="nucleotide sequence ID" value="NZ_FOYM01000003.1"/>
</dbReference>
<dbReference type="EMBL" id="FOYM01000003">
    <property type="protein sequence ID" value="SFQ98572.1"/>
    <property type="molecule type" value="Genomic_DNA"/>
</dbReference>
<sequence>MFIVDDILLAPARALFFIFQEIHKRVEEELYDEERIINQLRSLQTSLELGDITEEEYDRVEEKLMERLETARERNKVLSGEE</sequence>
<evidence type="ECO:0000313" key="3">
    <source>
        <dbReference type="Proteomes" id="UP000199584"/>
    </source>
</evidence>
<feature type="coiled-coil region" evidence="1">
    <location>
        <begin position="54"/>
        <end position="81"/>
    </location>
</feature>
<dbReference type="Pfam" id="PF05120">
    <property type="entry name" value="GvpG"/>
    <property type="match status" value="1"/>
</dbReference>
<evidence type="ECO:0000313" key="2">
    <source>
        <dbReference type="EMBL" id="SFQ98572.1"/>
    </source>
</evidence>
<protein>
    <submittedName>
        <fullName evidence="2">Gas vesicle protein G</fullName>
    </submittedName>
</protein>
<proteinExistence type="predicted"/>
<keyword evidence="1" id="KW-0175">Coiled coil</keyword>
<organism evidence="2 3">
    <name type="scientific">Desulfoscipio geothermicus DSM 3669</name>
    <dbReference type="NCBI Taxonomy" id="1121426"/>
    <lineage>
        <taxon>Bacteria</taxon>
        <taxon>Bacillati</taxon>
        <taxon>Bacillota</taxon>
        <taxon>Clostridia</taxon>
        <taxon>Eubacteriales</taxon>
        <taxon>Desulfallaceae</taxon>
        <taxon>Desulfoscipio</taxon>
    </lineage>
</organism>
<dbReference type="STRING" id="39060.SAMN05660706_103127"/>
<dbReference type="Proteomes" id="UP000199584">
    <property type="component" value="Unassembled WGS sequence"/>
</dbReference>
<evidence type="ECO:0000256" key="1">
    <source>
        <dbReference type="SAM" id="Coils"/>
    </source>
</evidence>
<dbReference type="InterPro" id="IPR007804">
    <property type="entry name" value="GvpG"/>
</dbReference>